<organism evidence="3">
    <name type="scientific">Coccidioides posadasii (strain RMSCC 757 / Silveira)</name>
    <name type="common">Valley fever fungus</name>
    <dbReference type="NCBI Taxonomy" id="443226"/>
    <lineage>
        <taxon>Eukaryota</taxon>
        <taxon>Fungi</taxon>
        <taxon>Dikarya</taxon>
        <taxon>Ascomycota</taxon>
        <taxon>Pezizomycotina</taxon>
        <taxon>Eurotiomycetes</taxon>
        <taxon>Eurotiomycetidae</taxon>
        <taxon>Onygenales</taxon>
        <taxon>Onygenaceae</taxon>
        <taxon>Coccidioides</taxon>
    </lineage>
</organism>
<name>E9CUJ3_COCPS</name>
<proteinExistence type="predicted"/>
<accession>E9CUJ3</accession>
<dbReference type="HOGENOM" id="CLU_1959362_0_0_1"/>
<evidence type="ECO:0000313" key="3">
    <source>
        <dbReference type="Proteomes" id="UP000002497"/>
    </source>
</evidence>
<reference evidence="3" key="1">
    <citation type="journal article" date="2010" name="Genome Res.">
        <title>Population genomic sequencing of Coccidioides fungi reveals recent hybridization and transposon control.</title>
        <authorList>
            <person name="Neafsey D.E."/>
            <person name="Barker B.M."/>
            <person name="Sharpton T.J."/>
            <person name="Stajich J.E."/>
            <person name="Park D.J."/>
            <person name="Whiston E."/>
            <person name="Hung C.-Y."/>
            <person name="McMahan C."/>
            <person name="White J."/>
            <person name="Sykes S."/>
            <person name="Heiman D."/>
            <person name="Young S."/>
            <person name="Zeng Q."/>
            <person name="Abouelleil A."/>
            <person name="Aftuck L."/>
            <person name="Bessette D."/>
            <person name="Brown A."/>
            <person name="FitzGerald M."/>
            <person name="Lui A."/>
            <person name="Macdonald J.P."/>
            <person name="Priest M."/>
            <person name="Orbach M.J."/>
            <person name="Galgiani J.N."/>
            <person name="Kirkland T.N."/>
            <person name="Cole G.T."/>
            <person name="Birren B.W."/>
            <person name="Henn M.R."/>
            <person name="Taylor J.W."/>
            <person name="Rounsley S.D."/>
        </authorList>
    </citation>
    <scope>NUCLEOTIDE SEQUENCE [LARGE SCALE GENOMIC DNA]</scope>
    <source>
        <strain evidence="3">RMSCC 757 / Silveira</strain>
    </source>
</reference>
<feature type="region of interest" description="Disordered" evidence="1">
    <location>
        <begin position="109"/>
        <end position="128"/>
    </location>
</feature>
<dbReference type="AlphaFoldDB" id="E9CUJ3"/>
<keyword evidence="3" id="KW-1185">Reference proteome</keyword>
<dbReference type="Proteomes" id="UP000002497">
    <property type="component" value="Unassembled WGS sequence"/>
</dbReference>
<protein>
    <submittedName>
        <fullName evidence="2">Uncharacterized protein</fullName>
    </submittedName>
</protein>
<evidence type="ECO:0000313" key="2">
    <source>
        <dbReference type="EMBL" id="EFW22328.1"/>
    </source>
</evidence>
<reference evidence="3" key="2">
    <citation type="submission" date="2010-03" db="EMBL/GenBank/DDBJ databases">
        <title>The genome sequence of Coccidioides posadasii strain Silveira.</title>
        <authorList>
            <consortium name="The Broad Institute Genome Sequencing Center for Infectious Disease"/>
            <person name="Neafsey D."/>
            <person name="Orbach M."/>
            <person name="Henn M.R."/>
            <person name="Cole G.T."/>
            <person name="Galgiani J."/>
            <person name="Gardner M.J."/>
            <person name="Kirkland T.N."/>
            <person name="Taylor J.W."/>
            <person name="Young S.K."/>
            <person name="Zeng Q."/>
            <person name="Koehrsen M."/>
            <person name="Alvarado L."/>
            <person name="Berlin A."/>
            <person name="Borenstein D."/>
            <person name="Chapman S.B."/>
            <person name="Chen Z."/>
            <person name="Engels R."/>
            <person name="Freedman E."/>
            <person name="Gellesch M."/>
            <person name="Goldberg J."/>
            <person name="Griggs A."/>
            <person name="Gujja S."/>
            <person name="Heilman E."/>
            <person name="Heiman D."/>
            <person name="Howarth C."/>
            <person name="Jen D."/>
            <person name="Larson L."/>
            <person name="Mehta T."/>
            <person name="Neiman D."/>
            <person name="Park D."/>
            <person name="Pearson M."/>
            <person name="Richards J."/>
            <person name="Roberts A."/>
            <person name="Saif S."/>
            <person name="Shea T."/>
            <person name="Shenoy N."/>
            <person name="Sisk P."/>
            <person name="Stolte C."/>
            <person name="Sykes S."/>
            <person name="Walk T."/>
            <person name="White J."/>
            <person name="Yandava C."/>
            <person name="Haas B."/>
            <person name="Nusbaum C."/>
            <person name="Birren B."/>
        </authorList>
    </citation>
    <scope>NUCLEOTIDE SEQUENCE [LARGE SCALE GENOMIC DNA]</scope>
    <source>
        <strain evidence="3">RMSCC 757 / Silveira</strain>
    </source>
</reference>
<dbReference type="OMA" id="LVSDAHY"/>
<dbReference type="VEuPathDB" id="FungiDB:CPSG_00227"/>
<gene>
    <name evidence="2" type="ORF">CPSG_00227</name>
</gene>
<dbReference type="EMBL" id="GL636486">
    <property type="protein sequence ID" value="EFW22328.1"/>
    <property type="molecule type" value="Genomic_DNA"/>
</dbReference>
<sequence length="128" mass="13959">MIDCTTLLRRNRRLKTVPGPKPLVSDAHYFQGTGSIGEGPLDNAASNVVDTQSTLSRGYIRTGLLCAAAAFDATSKSKSFTRTLSSQGFIYVSTLRISRHVLIRQMTGWRTPGPEHPPHARQALFSAT</sequence>
<evidence type="ECO:0000256" key="1">
    <source>
        <dbReference type="SAM" id="MobiDB-lite"/>
    </source>
</evidence>